<proteinExistence type="predicted"/>
<name>A0AC34QNI9_9BILA</name>
<evidence type="ECO:0000313" key="1">
    <source>
        <dbReference type="Proteomes" id="UP000887576"/>
    </source>
</evidence>
<evidence type="ECO:0000313" key="2">
    <source>
        <dbReference type="WBParaSite" id="JU765_v2.g17857.t1"/>
    </source>
</evidence>
<sequence>MASDNKAQTSGKGRNQRFLANLQQSIGSGGNLKKQRQRPKVVSDDLPKDFDDFLRILEVEKRDISLLELGDYYKEHFETYDDDQVTNVAERLFKIGFDGQALYDFVAFLNIAFHDERFQQKMAEEFILHVANLFDLEEPEIQQYEELGRFIGLLLKTKFNRPFHQIDSRSNKFLKVVMDVFLGFLSDVPKLLDSNLEHDMTQAKWKTTSVVFTVKAMNRRLFMDFYELNDDIYKFIRSILIDTDGKQLGKEFRPVTLQIILDFGSPTVIMRFLLLVFLAIGFQQTQACRHGGSTYVNGQEWRERDAFMMRCSISPNGSWKTEVVACLSPNGQKIPINSSIEDGNDVWKCSMNERGMVTLVQGPNPNAKCDGHEIGSLWQEKSFQLECLPGGVRKLRACVTEDGQKIPVNSSKNVNGFVLICQAFANGTVSFHGQKTVKPSTVYGGSQTTIHCTDEQNNERNVGEHWIENHRFNKTCRANGAVEVVNCISKDGVQIPLNRNIVKDGSRYTCEMTPQGTIRFSAAPVDDQRLKFRKFFI</sequence>
<organism evidence="1 2">
    <name type="scientific">Panagrolaimus sp. JU765</name>
    <dbReference type="NCBI Taxonomy" id="591449"/>
    <lineage>
        <taxon>Eukaryota</taxon>
        <taxon>Metazoa</taxon>
        <taxon>Ecdysozoa</taxon>
        <taxon>Nematoda</taxon>
        <taxon>Chromadorea</taxon>
        <taxon>Rhabditida</taxon>
        <taxon>Tylenchina</taxon>
        <taxon>Panagrolaimomorpha</taxon>
        <taxon>Panagrolaimoidea</taxon>
        <taxon>Panagrolaimidae</taxon>
        <taxon>Panagrolaimus</taxon>
    </lineage>
</organism>
<dbReference type="Proteomes" id="UP000887576">
    <property type="component" value="Unplaced"/>
</dbReference>
<dbReference type="WBParaSite" id="JU765_v2.g17857.t1">
    <property type="protein sequence ID" value="JU765_v2.g17857.t1"/>
    <property type="gene ID" value="JU765_v2.g17857"/>
</dbReference>
<protein>
    <submittedName>
        <fullName evidence="2">Uncharacterized protein</fullName>
    </submittedName>
</protein>
<accession>A0AC34QNI9</accession>
<reference evidence="2" key="1">
    <citation type="submission" date="2022-11" db="UniProtKB">
        <authorList>
            <consortium name="WormBaseParasite"/>
        </authorList>
    </citation>
    <scope>IDENTIFICATION</scope>
</reference>